<dbReference type="InterPro" id="IPR001584">
    <property type="entry name" value="Integrase_cat-core"/>
</dbReference>
<evidence type="ECO:0000313" key="3">
    <source>
        <dbReference type="EMBL" id="GAA55574.1"/>
    </source>
</evidence>
<evidence type="ECO:0000256" key="1">
    <source>
        <dbReference type="SAM" id="MobiDB-lite"/>
    </source>
</evidence>
<sequence>MDMEMDEIEVETDSKFRFLDNSVMGTKVEVIGQWIRIPVAAGSGLDGVRQGVAVGPLRRRLAACAWCSLAVDESNWPVDCGGACASSAGIGRGITGHVAAAERDGSPVGEPQTRVDQLAEQLAAIKRESRRHAQMSQGYKCEIGELWSVDVMGPFPVTTSGNQYIVIMTKRRSRWIEVAAVPNRRATTISAVVMHHIVANHWVPKIILTGQGTCFESEAFKKCLQMLGICVVAGNTVVSGGDRRGKEKSPTELDRCSGNNWQETASRKAPPFPVGAKIKWKDHQDPGRSGLGSRELRSRRQAVQLVFSNKYIRIDGLLPFKVNTVSTVTGRRRSKICRKADLNKFRRSVYGIVTSPSFVKTGNEPTISKLYGKRTPSVSAGVPPDKGTEFVAGSKSDAFYYSQYMLLRVRAKVISSPNNRDEVGSTYSSSASVSTGVSQASVPFVFYANASADSLSSPCPLFADGLNSLGSSVIALQMGVDTAKNKVDRLASFYDGQKIYTDII</sequence>
<feature type="domain" description="Integrase catalytic" evidence="2">
    <location>
        <begin position="134"/>
        <end position="229"/>
    </location>
</feature>
<feature type="compositionally biased region" description="Basic and acidic residues" evidence="1">
    <location>
        <begin position="241"/>
        <end position="255"/>
    </location>
</feature>
<dbReference type="GO" id="GO:0003676">
    <property type="term" value="F:nucleic acid binding"/>
    <property type="evidence" value="ECO:0007669"/>
    <property type="project" value="InterPro"/>
</dbReference>
<proteinExistence type="predicted"/>
<dbReference type="InterPro" id="IPR012337">
    <property type="entry name" value="RNaseH-like_sf"/>
</dbReference>
<dbReference type="PROSITE" id="PS50994">
    <property type="entry name" value="INTEGRASE"/>
    <property type="match status" value="1"/>
</dbReference>
<reference key="2">
    <citation type="submission" date="2011-10" db="EMBL/GenBank/DDBJ databases">
        <title>The genome and transcriptome sequence of Clonorchis sinensis provide insights into the carcinogenic liver fluke.</title>
        <authorList>
            <person name="Wang X."/>
            <person name="Huang Y."/>
            <person name="Chen W."/>
            <person name="Liu H."/>
            <person name="Guo L."/>
            <person name="Chen Y."/>
            <person name="Luo F."/>
            <person name="Zhou W."/>
            <person name="Sun J."/>
            <person name="Mao Q."/>
            <person name="Liang P."/>
            <person name="Zhou C."/>
            <person name="Tian Y."/>
            <person name="Men J."/>
            <person name="Lv X."/>
            <person name="Huang L."/>
            <person name="Zhou J."/>
            <person name="Hu Y."/>
            <person name="Li R."/>
            <person name="Zhang F."/>
            <person name="Lei H."/>
            <person name="Li X."/>
            <person name="Hu X."/>
            <person name="Liang C."/>
            <person name="Xu J."/>
            <person name="Wu Z."/>
            <person name="Yu X."/>
        </authorList>
    </citation>
    <scope>NUCLEOTIDE SEQUENCE</scope>
    <source>
        <strain>Henan</strain>
    </source>
</reference>
<dbReference type="SUPFAM" id="SSF53098">
    <property type="entry name" value="Ribonuclease H-like"/>
    <property type="match status" value="1"/>
</dbReference>
<reference evidence="3" key="1">
    <citation type="journal article" date="2011" name="Genome Biol.">
        <title>The draft genome of the carcinogenic human liver fluke Clonorchis sinensis.</title>
        <authorList>
            <person name="Wang X."/>
            <person name="Chen W."/>
            <person name="Huang Y."/>
            <person name="Sun J."/>
            <person name="Men J."/>
            <person name="Liu H."/>
            <person name="Luo F."/>
            <person name="Guo L."/>
            <person name="Lv X."/>
            <person name="Deng C."/>
            <person name="Zhou C."/>
            <person name="Fan Y."/>
            <person name="Li X."/>
            <person name="Huang L."/>
            <person name="Hu Y."/>
            <person name="Liang C."/>
            <person name="Hu X."/>
            <person name="Xu J."/>
            <person name="Yu X."/>
        </authorList>
    </citation>
    <scope>NUCLEOTIDE SEQUENCE [LARGE SCALE GENOMIC DNA]</scope>
    <source>
        <strain evidence="3">Henan</strain>
    </source>
</reference>
<dbReference type="InterPro" id="IPR052160">
    <property type="entry name" value="Gypsy_RT_Integrase-like"/>
</dbReference>
<gene>
    <name evidence="3" type="ORF">CLF_108351</name>
</gene>
<dbReference type="GO" id="GO:0015074">
    <property type="term" value="P:DNA integration"/>
    <property type="evidence" value="ECO:0007669"/>
    <property type="project" value="InterPro"/>
</dbReference>
<name>G7YRJ4_CLOSI</name>
<feature type="region of interest" description="Disordered" evidence="1">
    <location>
        <begin position="240"/>
        <end position="273"/>
    </location>
</feature>
<dbReference type="EMBL" id="DF144040">
    <property type="protein sequence ID" value="GAA55574.1"/>
    <property type="molecule type" value="Genomic_DNA"/>
</dbReference>
<keyword evidence="4" id="KW-1185">Reference proteome</keyword>
<dbReference type="InterPro" id="IPR036397">
    <property type="entry name" value="RNaseH_sf"/>
</dbReference>
<organism evidence="3 4">
    <name type="scientific">Clonorchis sinensis</name>
    <name type="common">Chinese liver fluke</name>
    <dbReference type="NCBI Taxonomy" id="79923"/>
    <lineage>
        <taxon>Eukaryota</taxon>
        <taxon>Metazoa</taxon>
        <taxon>Spiralia</taxon>
        <taxon>Lophotrochozoa</taxon>
        <taxon>Platyhelminthes</taxon>
        <taxon>Trematoda</taxon>
        <taxon>Digenea</taxon>
        <taxon>Opisthorchiida</taxon>
        <taxon>Opisthorchiata</taxon>
        <taxon>Opisthorchiidae</taxon>
        <taxon>Clonorchis</taxon>
    </lineage>
</organism>
<dbReference type="Proteomes" id="UP000008909">
    <property type="component" value="Unassembled WGS sequence"/>
</dbReference>
<dbReference type="PANTHER" id="PTHR47266">
    <property type="entry name" value="ENDONUCLEASE-RELATED"/>
    <property type="match status" value="1"/>
</dbReference>
<evidence type="ECO:0000259" key="2">
    <source>
        <dbReference type="PROSITE" id="PS50994"/>
    </source>
</evidence>
<dbReference type="Pfam" id="PF00665">
    <property type="entry name" value="rve"/>
    <property type="match status" value="1"/>
</dbReference>
<dbReference type="Gene3D" id="3.30.420.10">
    <property type="entry name" value="Ribonuclease H-like superfamily/Ribonuclease H"/>
    <property type="match status" value="1"/>
</dbReference>
<dbReference type="AlphaFoldDB" id="G7YRJ4"/>
<accession>G7YRJ4</accession>
<protein>
    <recommendedName>
        <fullName evidence="2">Integrase catalytic domain-containing protein</fullName>
    </recommendedName>
</protein>
<evidence type="ECO:0000313" key="4">
    <source>
        <dbReference type="Proteomes" id="UP000008909"/>
    </source>
</evidence>